<reference evidence="1 2" key="1">
    <citation type="journal article" date="2024" name="Plant J.">
        <title>Genome sequences and population genomics reveal climatic adaptation and genomic divergence between two closely related sweetgum species.</title>
        <authorList>
            <person name="Xu W.Q."/>
            <person name="Ren C.Q."/>
            <person name="Zhang X.Y."/>
            <person name="Comes H.P."/>
            <person name="Liu X.H."/>
            <person name="Li Y.G."/>
            <person name="Kettle C.J."/>
            <person name="Jalonen R."/>
            <person name="Gaisberger H."/>
            <person name="Ma Y.Z."/>
            <person name="Qiu Y.X."/>
        </authorList>
    </citation>
    <scope>NUCLEOTIDE SEQUENCE [LARGE SCALE GENOMIC DNA]</scope>
    <source>
        <strain evidence="1">Hangzhou</strain>
    </source>
</reference>
<dbReference type="Proteomes" id="UP001415857">
    <property type="component" value="Unassembled WGS sequence"/>
</dbReference>
<name>A0AAP0RIZ3_LIQFO</name>
<dbReference type="SUPFAM" id="SSF56219">
    <property type="entry name" value="DNase I-like"/>
    <property type="match status" value="1"/>
</dbReference>
<dbReference type="InterPro" id="IPR036691">
    <property type="entry name" value="Endo/exonu/phosph_ase_sf"/>
</dbReference>
<dbReference type="AlphaFoldDB" id="A0AAP0RIZ3"/>
<protein>
    <submittedName>
        <fullName evidence="1">Uncharacterized protein</fullName>
    </submittedName>
</protein>
<keyword evidence="2" id="KW-1185">Reference proteome</keyword>
<dbReference type="EMBL" id="JBBPBK010000009">
    <property type="protein sequence ID" value="KAK9277997.1"/>
    <property type="molecule type" value="Genomic_DNA"/>
</dbReference>
<proteinExistence type="predicted"/>
<evidence type="ECO:0000313" key="1">
    <source>
        <dbReference type="EMBL" id="KAK9277997.1"/>
    </source>
</evidence>
<organism evidence="1 2">
    <name type="scientific">Liquidambar formosana</name>
    <name type="common">Formosan gum</name>
    <dbReference type="NCBI Taxonomy" id="63359"/>
    <lineage>
        <taxon>Eukaryota</taxon>
        <taxon>Viridiplantae</taxon>
        <taxon>Streptophyta</taxon>
        <taxon>Embryophyta</taxon>
        <taxon>Tracheophyta</taxon>
        <taxon>Spermatophyta</taxon>
        <taxon>Magnoliopsida</taxon>
        <taxon>eudicotyledons</taxon>
        <taxon>Gunneridae</taxon>
        <taxon>Pentapetalae</taxon>
        <taxon>Saxifragales</taxon>
        <taxon>Altingiaceae</taxon>
        <taxon>Liquidambar</taxon>
    </lineage>
</organism>
<accession>A0AAP0RIZ3</accession>
<gene>
    <name evidence="1" type="ORF">L1049_027554</name>
</gene>
<sequence length="205" mass="22832">METDQALYNAVTKFFQLNKHSRKIFIDTSAQLRRQSQVTDAIYSQHIGNAPSSQGIDKSLVKASNNEAAQQLIVIQSSTQHITVEFLYEHSICRFTFVYANACHVERRLLLLELISLQCAFDGPWLVTGDLNAVIGAHKKVGGNLPKCVSCDEFVAKSDICGLIHLDTKRGHPILGVMEGVFVVTLRCVLIDVFLIQPDWMCGII</sequence>
<evidence type="ECO:0000313" key="2">
    <source>
        <dbReference type="Proteomes" id="UP001415857"/>
    </source>
</evidence>
<comment type="caution">
    <text evidence="1">The sequence shown here is derived from an EMBL/GenBank/DDBJ whole genome shotgun (WGS) entry which is preliminary data.</text>
</comment>